<dbReference type="PANTHER" id="PTHR32347">
    <property type="entry name" value="EFFLUX SYSTEM COMPONENT YKNX-RELATED"/>
    <property type="match status" value="1"/>
</dbReference>
<keyword evidence="2 3" id="KW-0175">Coiled coil</keyword>
<feature type="transmembrane region" description="Helical" evidence="5">
    <location>
        <begin position="7"/>
        <end position="29"/>
    </location>
</feature>
<name>A0A9D1F368_9FIRM</name>
<evidence type="ECO:0000256" key="5">
    <source>
        <dbReference type="SAM" id="Phobius"/>
    </source>
</evidence>
<dbReference type="SUPFAM" id="SSF111369">
    <property type="entry name" value="HlyD-like secretion proteins"/>
    <property type="match status" value="1"/>
</dbReference>
<dbReference type="InterPro" id="IPR050465">
    <property type="entry name" value="UPF0194_transport"/>
</dbReference>
<protein>
    <submittedName>
        <fullName evidence="8">Efflux RND transporter periplasmic adaptor subunit</fullName>
    </submittedName>
</protein>
<sequence length="454" mass="49617">MKSKQKVISVICIIIAIVIIAAAALYYFVFRGSGQSTGSQVAYVDPVSVIAGLGSGNGNQNRFSGVVESQETTKVEKNADKKIKDIFVSAGDEVSVGTPLFEYDTEDTALTLEQERINLESIQNDITGYYNQIAELQKEKNKASADEQLSYTMQIQTAQTNAKRAEYNKRAKEAEIEKLENDLTNATVTSTMDGIVQEVNENTAYDNMGNPKPFMTIMASGEYRIKGKVNEQNVWNLSQGQPVIIRSRVDETLTWTGTISEIDTSNTYNSSDSSSGVVYMGGSGDSGQTSTSYAFYVTPDSSSDFMLGQHVFIEPDNGQETQREGLWISAMYLELEENDAYAWVANSSNKLERRHLELGDYDSAMDEYQILDGLTAEDYIAFPGNLLEEGMDCVLNDGMHTNSSEDMGGMDDGTITDDGTMIDDGTITDDGAAMDDGTITDDGSATLYDETAAQ</sequence>
<keyword evidence="5" id="KW-0812">Transmembrane</keyword>
<comment type="subcellular location">
    <subcellularLocation>
        <location evidence="1">Cell envelope</location>
    </subcellularLocation>
</comment>
<feature type="domain" description="YknX-like beta-barrel" evidence="7">
    <location>
        <begin position="224"/>
        <end position="314"/>
    </location>
</feature>
<dbReference type="GO" id="GO:0030313">
    <property type="term" value="C:cell envelope"/>
    <property type="evidence" value="ECO:0007669"/>
    <property type="project" value="UniProtKB-SubCell"/>
</dbReference>
<evidence type="ECO:0000256" key="3">
    <source>
        <dbReference type="SAM" id="Coils"/>
    </source>
</evidence>
<evidence type="ECO:0000256" key="2">
    <source>
        <dbReference type="ARBA" id="ARBA00023054"/>
    </source>
</evidence>
<dbReference type="EMBL" id="DVIT01000014">
    <property type="protein sequence ID" value="HIS46669.1"/>
    <property type="molecule type" value="Genomic_DNA"/>
</dbReference>
<reference evidence="8" key="2">
    <citation type="journal article" date="2021" name="PeerJ">
        <title>Extensive microbial diversity within the chicken gut microbiome revealed by metagenomics and culture.</title>
        <authorList>
            <person name="Gilroy R."/>
            <person name="Ravi A."/>
            <person name="Getino M."/>
            <person name="Pursley I."/>
            <person name="Horton D.L."/>
            <person name="Alikhan N.F."/>
            <person name="Baker D."/>
            <person name="Gharbi K."/>
            <person name="Hall N."/>
            <person name="Watson M."/>
            <person name="Adriaenssens E.M."/>
            <person name="Foster-Nyarko E."/>
            <person name="Jarju S."/>
            <person name="Secka A."/>
            <person name="Antonio M."/>
            <person name="Oren A."/>
            <person name="Chaudhuri R.R."/>
            <person name="La Ragione R."/>
            <person name="Hildebrand F."/>
            <person name="Pallen M.J."/>
        </authorList>
    </citation>
    <scope>NUCLEOTIDE SEQUENCE</scope>
    <source>
        <strain evidence="8">CHK178-757</strain>
    </source>
</reference>
<evidence type="ECO:0000259" key="7">
    <source>
        <dbReference type="Pfam" id="PF25990"/>
    </source>
</evidence>
<feature type="compositionally biased region" description="Low complexity" evidence="4">
    <location>
        <begin position="427"/>
        <end position="443"/>
    </location>
</feature>
<evidence type="ECO:0000256" key="4">
    <source>
        <dbReference type="SAM" id="MobiDB-lite"/>
    </source>
</evidence>
<reference evidence="8" key="1">
    <citation type="submission" date="2020-10" db="EMBL/GenBank/DDBJ databases">
        <authorList>
            <person name="Gilroy R."/>
        </authorList>
    </citation>
    <scope>NUCLEOTIDE SEQUENCE</scope>
    <source>
        <strain evidence="8">CHK178-757</strain>
    </source>
</reference>
<keyword evidence="5" id="KW-1133">Transmembrane helix</keyword>
<comment type="caution">
    <text evidence="8">The sequence shown here is derived from an EMBL/GenBank/DDBJ whole genome shotgun (WGS) entry which is preliminary data.</text>
</comment>
<organism evidence="8 9">
    <name type="scientific">Candidatus Scybalocola faecigallinarum</name>
    <dbReference type="NCBI Taxonomy" id="2840941"/>
    <lineage>
        <taxon>Bacteria</taxon>
        <taxon>Bacillati</taxon>
        <taxon>Bacillota</taxon>
        <taxon>Clostridia</taxon>
        <taxon>Lachnospirales</taxon>
        <taxon>Lachnospiraceae</taxon>
        <taxon>Lachnospiraceae incertae sedis</taxon>
        <taxon>Candidatus Scybalocola (ex Gilroy et al. 2021)</taxon>
    </lineage>
</organism>
<evidence type="ECO:0000313" key="8">
    <source>
        <dbReference type="EMBL" id="HIS46669.1"/>
    </source>
</evidence>
<dbReference type="Gene3D" id="2.40.30.170">
    <property type="match status" value="1"/>
</dbReference>
<keyword evidence="5" id="KW-0472">Membrane</keyword>
<evidence type="ECO:0000259" key="6">
    <source>
        <dbReference type="Pfam" id="PF25984"/>
    </source>
</evidence>
<dbReference type="Gene3D" id="2.40.50.100">
    <property type="match status" value="1"/>
</dbReference>
<evidence type="ECO:0000256" key="1">
    <source>
        <dbReference type="ARBA" id="ARBA00004196"/>
    </source>
</evidence>
<dbReference type="Proteomes" id="UP000823927">
    <property type="component" value="Unassembled WGS sequence"/>
</dbReference>
<proteinExistence type="predicted"/>
<dbReference type="AlphaFoldDB" id="A0A9D1F368"/>
<dbReference type="PANTHER" id="PTHR32347:SF14">
    <property type="entry name" value="EFFLUX SYSTEM COMPONENT YKNX-RELATED"/>
    <property type="match status" value="1"/>
</dbReference>
<evidence type="ECO:0000313" key="9">
    <source>
        <dbReference type="Proteomes" id="UP000823927"/>
    </source>
</evidence>
<feature type="coiled-coil region" evidence="3">
    <location>
        <begin position="119"/>
        <end position="189"/>
    </location>
</feature>
<dbReference type="Pfam" id="PF25984">
    <property type="entry name" value="BSH_YknX"/>
    <property type="match status" value="1"/>
</dbReference>
<dbReference type="InterPro" id="IPR058636">
    <property type="entry name" value="Beta-barrel_YknX"/>
</dbReference>
<dbReference type="Gene3D" id="1.10.287.470">
    <property type="entry name" value="Helix hairpin bin"/>
    <property type="match status" value="1"/>
</dbReference>
<dbReference type="InterPro" id="IPR058639">
    <property type="entry name" value="BSH_YknX-like"/>
</dbReference>
<gene>
    <name evidence="8" type="ORF">IAB46_03740</name>
</gene>
<accession>A0A9D1F368</accession>
<dbReference type="Pfam" id="PF25990">
    <property type="entry name" value="Beta-barrel_YknX"/>
    <property type="match status" value="1"/>
</dbReference>
<feature type="domain" description="YknX-like barrel-sandwich hybrid" evidence="6">
    <location>
        <begin position="82"/>
        <end position="217"/>
    </location>
</feature>
<feature type="region of interest" description="Disordered" evidence="4">
    <location>
        <begin position="427"/>
        <end position="454"/>
    </location>
</feature>